<evidence type="ECO:0000313" key="3">
    <source>
        <dbReference type="Proteomes" id="UP000229574"/>
    </source>
</evidence>
<accession>A0A2H0WZ25</accession>
<reference evidence="3" key="1">
    <citation type="submission" date="2017-09" db="EMBL/GenBank/DDBJ databases">
        <title>Depth-based differentiation of microbial function through sediment-hosted aquifers and enrichment of novel symbionts in the deep terrestrial subsurface.</title>
        <authorList>
            <person name="Probst A.J."/>
            <person name="Ladd B."/>
            <person name="Jarett J.K."/>
            <person name="Geller-Mcgrath D.E."/>
            <person name="Sieber C.M.K."/>
            <person name="Emerson J.B."/>
            <person name="Anantharaman K."/>
            <person name="Thomas B.C."/>
            <person name="Malmstrom R."/>
            <person name="Stieglmeier M."/>
            <person name="Klingl A."/>
            <person name="Woyke T."/>
            <person name="Ryan C.M."/>
            <person name="Banfield J.F."/>
        </authorList>
    </citation>
    <scope>NUCLEOTIDE SEQUENCE [LARGE SCALE GENOMIC DNA]</scope>
</reference>
<keyword evidence="1" id="KW-0812">Transmembrane</keyword>
<evidence type="ECO:0000256" key="1">
    <source>
        <dbReference type="SAM" id="Phobius"/>
    </source>
</evidence>
<name>A0A2H0WZ25_9BACT</name>
<sequence length="201" mass="22608">MCIWYHNSRHQVSAQDYAHQTHRRYYQICYYCFLDRQSFTRSQSRNGAQQMVNKSGFSLIELIVVIGLLSLLMLAISSTMLMSIVSSNRVRIATSTKQAGNYALGQMQILIRNARSIKECIPSKLTIQNLDGDQTVFAVVSNHVASNSAYLTPDDFSVSALSFSCDSPDLTLVNLSFNLQDNHSTSNPILHFTTSINLRNE</sequence>
<keyword evidence="1" id="KW-0472">Membrane</keyword>
<protein>
    <recommendedName>
        <fullName evidence="4">Type II secretion system protein</fullName>
    </recommendedName>
</protein>
<dbReference type="AlphaFoldDB" id="A0A2H0WZ25"/>
<dbReference type="PROSITE" id="PS00409">
    <property type="entry name" value="PROKAR_NTER_METHYL"/>
    <property type="match status" value="1"/>
</dbReference>
<comment type="caution">
    <text evidence="2">The sequence shown here is derived from an EMBL/GenBank/DDBJ whole genome shotgun (WGS) entry which is preliminary data.</text>
</comment>
<evidence type="ECO:0000313" key="2">
    <source>
        <dbReference type="EMBL" id="PIS17841.1"/>
    </source>
</evidence>
<dbReference type="NCBIfam" id="TIGR02532">
    <property type="entry name" value="IV_pilin_GFxxxE"/>
    <property type="match status" value="1"/>
</dbReference>
<dbReference type="Pfam" id="PF07963">
    <property type="entry name" value="N_methyl"/>
    <property type="match status" value="1"/>
</dbReference>
<organism evidence="2 3">
    <name type="scientific">Candidatus Collierbacteria bacterium CG09_land_8_20_14_0_10_46_12</name>
    <dbReference type="NCBI Taxonomy" id="1974533"/>
    <lineage>
        <taxon>Bacteria</taxon>
        <taxon>Candidatus Collieribacteriota</taxon>
    </lineage>
</organism>
<gene>
    <name evidence="2" type="ORF">COT54_02520</name>
</gene>
<dbReference type="InterPro" id="IPR012902">
    <property type="entry name" value="N_methyl_site"/>
</dbReference>
<dbReference type="Proteomes" id="UP000229574">
    <property type="component" value="Unassembled WGS sequence"/>
</dbReference>
<dbReference type="EMBL" id="PEYY01000098">
    <property type="protein sequence ID" value="PIS17841.1"/>
    <property type="molecule type" value="Genomic_DNA"/>
</dbReference>
<evidence type="ECO:0008006" key="4">
    <source>
        <dbReference type="Google" id="ProtNLM"/>
    </source>
</evidence>
<proteinExistence type="predicted"/>
<feature type="transmembrane region" description="Helical" evidence="1">
    <location>
        <begin position="59"/>
        <end position="85"/>
    </location>
</feature>
<keyword evidence="1" id="KW-1133">Transmembrane helix</keyword>